<evidence type="ECO:0000256" key="1">
    <source>
        <dbReference type="SAM" id="MobiDB-lite"/>
    </source>
</evidence>
<proteinExistence type="predicted"/>
<dbReference type="Proteomes" id="UP001183226">
    <property type="component" value="Unassembled WGS sequence"/>
</dbReference>
<accession>A0ABU2KUD0</accession>
<feature type="region of interest" description="Disordered" evidence="1">
    <location>
        <begin position="15"/>
        <end position="57"/>
    </location>
</feature>
<evidence type="ECO:0000313" key="2">
    <source>
        <dbReference type="EMBL" id="MDT0302899.1"/>
    </source>
</evidence>
<keyword evidence="3" id="KW-1185">Reference proteome</keyword>
<dbReference type="RefSeq" id="WP_311545382.1">
    <property type="nucleotide sequence ID" value="NZ_JAVREK010000011.1"/>
</dbReference>
<protein>
    <submittedName>
        <fullName evidence="2">Uncharacterized protein</fullName>
    </submittedName>
</protein>
<reference evidence="3" key="1">
    <citation type="submission" date="2023-07" db="EMBL/GenBank/DDBJ databases">
        <title>30 novel species of actinomycetes from the DSMZ collection.</title>
        <authorList>
            <person name="Nouioui I."/>
        </authorList>
    </citation>
    <scope>NUCLEOTIDE SEQUENCE [LARGE SCALE GENOMIC DNA]</scope>
    <source>
        <strain evidence="3">DSM 45055</strain>
    </source>
</reference>
<evidence type="ECO:0000313" key="3">
    <source>
        <dbReference type="Proteomes" id="UP001183226"/>
    </source>
</evidence>
<sequence>MAPSKKYTVFVSPDGRHEQVVGSKHREKQLRFEGWKPKQEPAPKTAPKTEPPKEPTK</sequence>
<name>A0ABU2KUD0_9ACTN</name>
<dbReference type="EMBL" id="JAVREK010000011">
    <property type="protein sequence ID" value="MDT0302899.1"/>
    <property type="molecule type" value="Genomic_DNA"/>
</dbReference>
<comment type="caution">
    <text evidence="2">The sequence shown here is derived from an EMBL/GenBank/DDBJ whole genome shotgun (WGS) entry which is preliminary data.</text>
</comment>
<organism evidence="2 3">
    <name type="scientific">Streptomonospora wellingtoniae</name>
    <dbReference type="NCBI Taxonomy" id="3075544"/>
    <lineage>
        <taxon>Bacteria</taxon>
        <taxon>Bacillati</taxon>
        <taxon>Actinomycetota</taxon>
        <taxon>Actinomycetes</taxon>
        <taxon>Streptosporangiales</taxon>
        <taxon>Nocardiopsidaceae</taxon>
        <taxon>Streptomonospora</taxon>
    </lineage>
</organism>
<feature type="compositionally biased region" description="Basic and acidic residues" evidence="1">
    <location>
        <begin position="29"/>
        <end position="41"/>
    </location>
</feature>
<gene>
    <name evidence="2" type="ORF">RM446_12320</name>
</gene>